<dbReference type="SUPFAM" id="SSF48317">
    <property type="entry name" value="Acid phosphatase/Vanadium-dependent haloperoxidase"/>
    <property type="match status" value="1"/>
</dbReference>
<keyword evidence="3" id="KW-0575">Peroxidase</keyword>
<evidence type="ECO:0000259" key="2">
    <source>
        <dbReference type="Pfam" id="PF17897"/>
    </source>
</evidence>
<comment type="caution">
    <text evidence="3">The sequence shown here is derived from an EMBL/GenBank/DDBJ whole genome shotgun (WGS) entry which is preliminary data.</text>
</comment>
<keyword evidence="4" id="KW-1185">Reference proteome</keyword>
<dbReference type="Gene3D" id="1.20.144.10">
    <property type="entry name" value="Phosphatidic acid phosphatase type 2/haloperoxidase"/>
    <property type="match status" value="1"/>
</dbReference>
<dbReference type="AlphaFoldDB" id="A0A841GZN8"/>
<accession>A0A841GZN8</accession>
<dbReference type="RefSeq" id="WP_170033926.1">
    <property type="nucleotide sequence ID" value="NZ_JABDTL010000001.1"/>
</dbReference>
<dbReference type="EC" id="1.11.1.10" evidence="3"/>
<dbReference type="CDD" id="cd03398">
    <property type="entry name" value="PAP2_haloperoxidase"/>
    <property type="match status" value="1"/>
</dbReference>
<dbReference type="InterPro" id="IPR052559">
    <property type="entry name" value="V-haloperoxidase"/>
</dbReference>
<sequence length="546" mass="58056">MDSILFWNGVALEANRVSHTDPDKREQNGPTLSSRALAIVHLAMYDAYAGIVGGAGFPRYLNPAPPPPVAPPALSARDAVAGAAHQTLSALYPTQVDFFNSQLFPFDFTIPSFTFGRVVGNAVLAARANDMDARDAGYRTSTNRGRHRADPDNPGQGFHAPFYGAQTRGFAITTRHGLTPPPFAGGTSPQYLQALRDVRIRGIRTDLTAALPNALASERRTPRETADGIFWAYDGSIRLGTPPRLYNQIIRQVAFQKGNTEGDNARLFAFVNAAMGDAGILAWEAKYCHDFWRPVVGIREHDENLGPAAPYPVAVNFDDGDPGWLPQGAPSTNAPGVKNFTPNFPAYPSGHATFGAAALHVTRMFYGIAPGDKNPDALFPGTFVSDEFNGRNQDNDGTVRPRYTHPFPGGLWEMIVENAASRVLLGVHWIFDAYDFVADADGNLQPSFANENIGGVGLGLRIARDVFAAGGGLAPKMTPAGAAVPPITTPAADSPMPARPRQPASVNGCIGGPAINPGSATIDVGAAEESPATAVQDEYPSGLSEK</sequence>
<feature type="domain" description="Vanadium chloroperoxidase N-terminal" evidence="2">
    <location>
        <begin position="4"/>
        <end position="94"/>
    </location>
</feature>
<gene>
    <name evidence="3" type="ORF">HNQ61_002847</name>
</gene>
<dbReference type="InterPro" id="IPR041067">
    <property type="entry name" value="VCPO_N"/>
</dbReference>
<dbReference type="EMBL" id="JACHIA010000007">
    <property type="protein sequence ID" value="MBB6071223.1"/>
    <property type="molecule type" value="Genomic_DNA"/>
</dbReference>
<dbReference type="InterPro" id="IPR016119">
    <property type="entry name" value="Br/Cl_peroxidase_C"/>
</dbReference>
<evidence type="ECO:0000256" key="1">
    <source>
        <dbReference type="SAM" id="MobiDB-lite"/>
    </source>
</evidence>
<dbReference type="InterPro" id="IPR036938">
    <property type="entry name" value="PAP2/HPO_sf"/>
</dbReference>
<dbReference type="GO" id="GO:0016691">
    <property type="term" value="F:chloride peroxidase activity"/>
    <property type="evidence" value="ECO:0007669"/>
    <property type="project" value="UniProtKB-EC"/>
</dbReference>
<reference evidence="3 4" key="1">
    <citation type="submission" date="2020-08" db="EMBL/GenBank/DDBJ databases">
        <title>Genomic Encyclopedia of Type Strains, Phase IV (KMG-IV): sequencing the most valuable type-strain genomes for metagenomic binning, comparative biology and taxonomic classification.</title>
        <authorList>
            <person name="Goeker M."/>
        </authorList>
    </citation>
    <scope>NUCLEOTIDE SEQUENCE [LARGE SCALE GENOMIC DNA]</scope>
    <source>
        <strain evidence="3 4">DSM 29007</strain>
    </source>
</reference>
<dbReference type="PANTHER" id="PTHR34599:SF1">
    <property type="entry name" value="PHOSPHATIDIC ACID PHOSPHATASE TYPE 2_HALOPEROXIDASE DOMAIN-CONTAINING PROTEIN"/>
    <property type="match status" value="1"/>
</dbReference>
<dbReference type="Proteomes" id="UP000582837">
    <property type="component" value="Unassembled WGS sequence"/>
</dbReference>
<protein>
    <submittedName>
        <fullName evidence="3">Vanadium chloroperoxidase</fullName>
        <ecNumber evidence="3">1.11.1.10</ecNumber>
    </submittedName>
</protein>
<feature type="region of interest" description="Disordered" evidence="1">
    <location>
        <begin position="492"/>
        <end position="546"/>
    </location>
</feature>
<dbReference type="Pfam" id="PF17897">
    <property type="entry name" value="VCPO_N"/>
    <property type="match status" value="1"/>
</dbReference>
<organism evidence="3 4">
    <name type="scientific">Longimicrobium terrae</name>
    <dbReference type="NCBI Taxonomy" id="1639882"/>
    <lineage>
        <taxon>Bacteria</taxon>
        <taxon>Pseudomonadati</taxon>
        <taxon>Gemmatimonadota</taxon>
        <taxon>Longimicrobiia</taxon>
        <taxon>Longimicrobiales</taxon>
        <taxon>Longimicrobiaceae</taxon>
        <taxon>Longimicrobium</taxon>
    </lineage>
</organism>
<name>A0A841GZN8_9BACT</name>
<dbReference type="Gene3D" id="1.10.606.10">
    <property type="entry name" value="Vanadium-containing Chloroperoxidase, domain 2"/>
    <property type="match status" value="1"/>
</dbReference>
<evidence type="ECO:0000313" key="4">
    <source>
        <dbReference type="Proteomes" id="UP000582837"/>
    </source>
</evidence>
<dbReference type="PANTHER" id="PTHR34599">
    <property type="entry name" value="PEROXIDASE-RELATED"/>
    <property type="match status" value="1"/>
</dbReference>
<proteinExistence type="predicted"/>
<evidence type="ECO:0000313" key="3">
    <source>
        <dbReference type="EMBL" id="MBB6071223.1"/>
    </source>
</evidence>
<keyword evidence="3" id="KW-0560">Oxidoreductase</keyword>
<feature type="region of interest" description="Disordered" evidence="1">
    <location>
        <begin position="137"/>
        <end position="157"/>
    </location>
</feature>